<organism evidence="12 13">
    <name type="scientific">Shewanella piezotolerans (strain WP3 / JCM 13877)</name>
    <dbReference type="NCBI Taxonomy" id="225849"/>
    <lineage>
        <taxon>Bacteria</taxon>
        <taxon>Pseudomonadati</taxon>
        <taxon>Pseudomonadota</taxon>
        <taxon>Gammaproteobacteria</taxon>
        <taxon>Alteromonadales</taxon>
        <taxon>Shewanellaceae</taxon>
        <taxon>Shewanella</taxon>
    </lineage>
</organism>
<proteinExistence type="inferred from homology"/>
<evidence type="ECO:0000256" key="7">
    <source>
        <dbReference type="ARBA" id="ARBA00022989"/>
    </source>
</evidence>
<keyword evidence="13" id="KW-1185">Reference proteome</keyword>
<gene>
    <name evidence="12" type="ordered locus">swp_3716</name>
</gene>
<dbReference type="SUPFAM" id="SSF54523">
    <property type="entry name" value="Pili subunits"/>
    <property type="match status" value="1"/>
</dbReference>
<dbReference type="KEGG" id="swp:swp_3716"/>
<protein>
    <recommendedName>
        <fullName evidence="2">Type II secretion system protein H</fullName>
    </recommendedName>
    <alternativeName>
        <fullName evidence="10">General secretion pathway protein H</fullName>
    </alternativeName>
</protein>
<evidence type="ECO:0000256" key="9">
    <source>
        <dbReference type="ARBA" id="ARBA00025772"/>
    </source>
</evidence>
<evidence type="ECO:0000256" key="6">
    <source>
        <dbReference type="ARBA" id="ARBA00022692"/>
    </source>
</evidence>
<dbReference type="AlphaFoldDB" id="B8CSB0"/>
<feature type="domain" description="General secretion pathway GspH" evidence="11">
    <location>
        <begin position="32"/>
        <end position="144"/>
    </location>
</feature>
<evidence type="ECO:0000256" key="4">
    <source>
        <dbReference type="ARBA" id="ARBA00022481"/>
    </source>
</evidence>
<dbReference type="GO" id="GO:0015628">
    <property type="term" value="P:protein secretion by the type II secretion system"/>
    <property type="evidence" value="ECO:0007669"/>
    <property type="project" value="InterPro"/>
</dbReference>
<keyword evidence="4" id="KW-0488">Methylation</keyword>
<sequence length="157" mass="17212">MVTLVILTILLSVSIPSLSTVYAQVRASLSIKEIKQSIQLARSYAISYGQRVTVCPLTETRCNSNWGNNISVFSDSGESNHIDGTDQLLFTIGPFDSRDFVQYNRRAIRFLPSGLASGTNGTLTYCPESLNSQYSAAIIVSQSGRSRFSNNKTITCK</sequence>
<evidence type="ECO:0000313" key="12">
    <source>
        <dbReference type="EMBL" id="ACJ30400.1"/>
    </source>
</evidence>
<accession>B8CSB0</accession>
<dbReference type="GO" id="GO:0015627">
    <property type="term" value="C:type II protein secretion system complex"/>
    <property type="evidence" value="ECO:0007669"/>
    <property type="project" value="InterPro"/>
</dbReference>
<keyword evidence="6" id="KW-0812">Transmembrane</keyword>
<evidence type="ECO:0000256" key="1">
    <source>
        <dbReference type="ARBA" id="ARBA00004377"/>
    </source>
</evidence>
<dbReference type="eggNOG" id="COG4970">
    <property type="taxonomic scope" value="Bacteria"/>
</dbReference>
<dbReference type="HOGENOM" id="CLU_084761_4_1_6"/>
<dbReference type="Proteomes" id="UP000000753">
    <property type="component" value="Chromosome"/>
</dbReference>
<dbReference type="Pfam" id="PF12019">
    <property type="entry name" value="GspH"/>
    <property type="match status" value="1"/>
</dbReference>
<evidence type="ECO:0000256" key="3">
    <source>
        <dbReference type="ARBA" id="ARBA00022475"/>
    </source>
</evidence>
<dbReference type="InterPro" id="IPR045584">
    <property type="entry name" value="Pilin-like"/>
</dbReference>
<dbReference type="GO" id="GO:0005886">
    <property type="term" value="C:plasma membrane"/>
    <property type="evidence" value="ECO:0007669"/>
    <property type="project" value="UniProtKB-SubCell"/>
</dbReference>
<keyword evidence="3" id="KW-1003">Cell membrane</keyword>
<keyword evidence="7" id="KW-1133">Transmembrane helix</keyword>
<reference evidence="12 13" key="1">
    <citation type="journal article" date="2008" name="PLoS ONE">
        <title>Environmental adaptation: genomic analysis of the piezotolerant and psychrotolerant deep-sea iron reducing bacterium Shewanella piezotolerans WP3.</title>
        <authorList>
            <person name="Wang F."/>
            <person name="Wang J."/>
            <person name="Jian H."/>
            <person name="Zhang B."/>
            <person name="Li S."/>
            <person name="Wang F."/>
            <person name="Zeng X."/>
            <person name="Gao L."/>
            <person name="Bartlett D.H."/>
            <person name="Yu J."/>
            <person name="Hu S."/>
            <person name="Xiao X."/>
        </authorList>
    </citation>
    <scope>NUCLEOTIDE SEQUENCE [LARGE SCALE GENOMIC DNA]</scope>
    <source>
        <strain evidence="13">WP3 / JCM 13877</strain>
    </source>
</reference>
<evidence type="ECO:0000259" key="11">
    <source>
        <dbReference type="Pfam" id="PF12019"/>
    </source>
</evidence>
<dbReference type="InterPro" id="IPR022346">
    <property type="entry name" value="T2SS_GspH"/>
</dbReference>
<keyword evidence="8" id="KW-0472">Membrane</keyword>
<dbReference type="STRING" id="225849.swp_3716"/>
<evidence type="ECO:0000256" key="2">
    <source>
        <dbReference type="ARBA" id="ARBA00021549"/>
    </source>
</evidence>
<comment type="similarity">
    <text evidence="9">Belongs to the GSP H family.</text>
</comment>
<evidence type="ECO:0000256" key="5">
    <source>
        <dbReference type="ARBA" id="ARBA00022519"/>
    </source>
</evidence>
<evidence type="ECO:0000313" key="13">
    <source>
        <dbReference type="Proteomes" id="UP000000753"/>
    </source>
</evidence>
<keyword evidence="5" id="KW-0997">Cell inner membrane</keyword>
<evidence type="ECO:0000256" key="8">
    <source>
        <dbReference type="ARBA" id="ARBA00023136"/>
    </source>
</evidence>
<evidence type="ECO:0000256" key="10">
    <source>
        <dbReference type="ARBA" id="ARBA00030775"/>
    </source>
</evidence>
<comment type="subcellular location">
    <subcellularLocation>
        <location evidence="1">Cell inner membrane</location>
        <topology evidence="1">Single-pass membrane protein</topology>
    </subcellularLocation>
</comment>
<dbReference type="EMBL" id="CP000472">
    <property type="protein sequence ID" value="ACJ30400.1"/>
    <property type="molecule type" value="Genomic_DNA"/>
</dbReference>
<name>B8CSB0_SHEPW</name>
<dbReference type="Gene3D" id="3.55.40.10">
    <property type="entry name" value="minor pseudopilin epsh domain"/>
    <property type="match status" value="1"/>
</dbReference>